<dbReference type="PANTHER" id="PTHR18901:SF38">
    <property type="entry name" value="PSEUDOURIDINE-5'-PHOSPHATASE"/>
    <property type="match status" value="1"/>
</dbReference>
<gene>
    <name evidence="1" type="primary">yvdM</name>
    <name evidence="1" type="ORF">HMPREF0908_0783</name>
</gene>
<dbReference type="Proteomes" id="UP000005309">
    <property type="component" value="Unassembled WGS sequence"/>
</dbReference>
<dbReference type="Gene3D" id="1.10.150.240">
    <property type="entry name" value="Putative phosphatase, domain 2"/>
    <property type="match status" value="1"/>
</dbReference>
<dbReference type="InterPro" id="IPR023198">
    <property type="entry name" value="PGP-like_dom2"/>
</dbReference>
<dbReference type="eggNOG" id="COG0637">
    <property type="taxonomic scope" value="Bacteria"/>
</dbReference>
<dbReference type="CDD" id="cd07505">
    <property type="entry name" value="HAD_BPGM-like"/>
    <property type="match status" value="1"/>
</dbReference>
<dbReference type="EMBL" id="ACLA01000010">
    <property type="protein sequence ID" value="EEQ49053.1"/>
    <property type="molecule type" value="Genomic_DNA"/>
</dbReference>
<dbReference type="InterPro" id="IPR041492">
    <property type="entry name" value="HAD_2"/>
</dbReference>
<dbReference type="SUPFAM" id="SSF56784">
    <property type="entry name" value="HAD-like"/>
    <property type="match status" value="1"/>
</dbReference>
<dbReference type="InterPro" id="IPR036412">
    <property type="entry name" value="HAD-like_sf"/>
</dbReference>
<dbReference type="HOGENOM" id="CLU_045011_13_3_9"/>
<accession>C4V2N9</accession>
<dbReference type="GO" id="GO:0016787">
    <property type="term" value="F:hydrolase activity"/>
    <property type="evidence" value="ECO:0007669"/>
    <property type="project" value="UniProtKB-KW"/>
</dbReference>
<name>C4V2N9_9FIRM</name>
<evidence type="ECO:0000313" key="2">
    <source>
        <dbReference type="Proteomes" id="UP000005309"/>
    </source>
</evidence>
<reference evidence="1 2" key="1">
    <citation type="submission" date="2009-04" db="EMBL/GenBank/DDBJ databases">
        <authorList>
            <person name="Qin X."/>
            <person name="Bachman B."/>
            <person name="Battles P."/>
            <person name="Bell A."/>
            <person name="Bess C."/>
            <person name="Bickham C."/>
            <person name="Chaboub L."/>
            <person name="Chen D."/>
            <person name="Coyle M."/>
            <person name="Deiros D.R."/>
            <person name="Dinh H."/>
            <person name="Forbes L."/>
            <person name="Fowler G."/>
            <person name="Francisco L."/>
            <person name="Fu Q."/>
            <person name="Gubbala S."/>
            <person name="Hale W."/>
            <person name="Han Y."/>
            <person name="Hemphill L."/>
            <person name="Highlander S.K."/>
            <person name="Hirani K."/>
            <person name="Hogues M."/>
            <person name="Jackson L."/>
            <person name="Jakkamsetti A."/>
            <person name="Javaid M."/>
            <person name="Jiang H."/>
            <person name="Korchina V."/>
            <person name="Kovar C."/>
            <person name="Lara F."/>
            <person name="Lee S."/>
            <person name="Mata R."/>
            <person name="Mathew T."/>
            <person name="Moen C."/>
            <person name="Morales K."/>
            <person name="Munidasa M."/>
            <person name="Nazareth L."/>
            <person name="Ngo R."/>
            <person name="Nguyen L."/>
            <person name="Okwuonu G."/>
            <person name="Ongeri F."/>
            <person name="Patil S."/>
            <person name="Petrosino J."/>
            <person name="Pham C."/>
            <person name="Pham P."/>
            <person name="Pu L.-L."/>
            <person name="Puazo M."/>
            <person name="Raj R."/>
            <person name="Reid J."/>
            <person name="Rouhana J."/>
            <person name="Saada N."/>
            <person name="Shang Y."/>
            <person name="Simmons D."/>
            <person name="Thornton R."/>
            <person name="Warren J."/>
            <person name="Weissenberger G."/>
            <person name="Zhang J."/>
            <person name="Zhang L."/>
            <person name="Zhou C."/>
            <person name="Zhu D."/>
            <person name="Muzny D."/>
            <person name="Worley K."/>
            <person name="Gibbs R."/>
        </authorList>
    </citation>
    <scope>NUCLEOTIDE SEQUENCE [LARGE SCALE GENOMIC DNA]</scope>
    <source>
        <strain evidence="1 2">ATCC 43531</strain>
    </source>
</reference>
<comment type="caution">
    <text evidence="1">The sequence shown here is derived from an EMBL/GenBank/DDBJ whole genome shotgun (WGS) entry which is preliminary data.</text>
</comment>
<proteinExistence type="predicted"/>
<keyword evidence="2" id="KW-1185">Reference proteome</keyword>
<dbReference type="RefSeq" id="WP_006689518.1">
    <property type="nucleotide sequence ID" value="NZ_GG694006.1"/>
</dbReference>
<dbReference type="GO" id="GO:0008801">
    <property type="term" value="F:beta-phosphoglucomutase activity"/>
    <property type="evidence" value="ECO:0007669"/>
    <property type="project" value="UniProtKB-EC"/>
</dbReference>
<dbReference type="NCBIfam" id="TIGR01509">
    <property type="entry name" value="HAD-SF-IA-v3"/>
    <property type="match status" value="1"/>
</dbReference>
<protein>
    <submittedName>
        <fullName evidence="1">HAD hydrolase, family IA, variant 3</fullName>
        <ecNumber evidence="1">5.4.2.6</ecNumber>
    </submittedName>
</protein>
<dbReference type="AlphaFoldDB" id="C4V2N9"/>
<organism evidence="1 2">
    <name type="scientific">Selenomonas flueggei ATCC 43531</name>
    <dbReference type="NCBI Taxonomy" id="638302"/>
    <lineage>
        <taxon>Bacteria</taxon>
        <taxon>Bacillati</taxon>
        <taxon>Bacillota</taxon>
        <taxon>Negativicutes</taxon>
        <taxon>Selenomonadales</taxon>
        <taxon>Selenomonadaceae</taxon>
        <taxon>Selenomonas</taxon>
    </lineage>
</organism>
<dbReference type="Pfam" id="PF13419">
    <property type="entry name" value="HAD_2"/>
    <property type="match status" value="1"/>
</dbReference>
<sequence length="216" mass="23497">MQQGAIFDMDGLLFDTEKVYQRGWLVIADEFGVPRSPELGKECCGTSGETMAAVVHSFYPTVDAYAYSRRVDEYVRDTAAKNLPVMPGACDLLHYFRVHGVRIATASSSTVEQIERNLAQSGLRKYFDAIVGGDMVERGKPAPDIFLRAAAAIQTAPADCYVFEDGYNGLRGASAAGCMSVMIPDTLPPTEEMRKICTGIYPSLHAALDAIKQGKL</sequence>
<keyword evidence="1" id="KW-0413">Isomerase</keyword>
<dbReference type="Gene3D" id="3.40.50.1000">
    <property type="entry name" value="HAD superfamily/HAD-like"/>
    <property type="match status" value="1"/>
</dbReference>
<dbReference type="EC" id="5.4.2.6" evidence="1"/>
<keyword evidence="1" id="KW-0378">Hydrolase</keyword>
<dbReference type="InterPro" id="IPR023214">
    <property type="entry name" value="HAD_sf"/>
</dbReference>
<dbReference type="OrthoDB" id="9797743at2"/>
<dbReference type="STRING" id="638302.HMPREF0908_0783"/>
<dbReference type="SFLD" id="SFLDG01129">
    <property type="entry name" value="C1.5:_HAD__Beta-PGM__Phosphata"/>
    <property type="match status" value="1"/>
</dbReference>
<dbReference type="PRINTS" id="PR00413">
    <property type="entry name" value="HADHALOGNASE"/>
</dbReference>
<dbReference type="PANTHER" id="PTHR18901">
    <property type="entry name" value="2-DEOXYGLUCOSE-6-PHOSPHATE PHOSPHATASE 2"/>
    <property type="match status" value="1"/>
</dbReference>
<evidence type="ECO:0000313" key="1">
    <source>
        <dbReference type="EMBL" id="EEQ49053.1"/>
    </source>
</evidence>
<dbReference type="InterPro" id="IPR006439">
    <property type="entry name" value="HAD-SF_hydro_IA"/>
</dbReference>
<dbReference type="SFLD" id="SFLDS00003">
    <property type="entry name" value="Haloacid_Dehalogenase"/>
    <property type="match status" value="1"/>
</dbReference>